<feature type="coiled-coil region" evidence="1">
    <location>
        <begin position="311"/>
        <end position="359"/>
    </location>
</feature>
<accession>A0A089QEW0</accession>
<dbReference type="eggNOG" id="COG2268">
    <property type="taxonomic scope" value="Bacteria"/>
</dbReference>
<evidence type="ECO:0000256" key="2">
    <source>
        <dbReference type="SAM" id="MobiDB-lite"/>
    </source>
</evidence>
<dbReference type="AlphaFoldDB" id="A0A089QEW0"/>
<protein>
    <submittedName>
        <fullName evidence="3">Protein of unassigned function</fullName>
    </submittedName>
</protein>
<dbReference type="EMBL" id="CP003811">
    <property type="protein sequence ID" value="AIQ93139.1"/>
    <property type="molecule type" value="Genomic_DNA"/>
</dbReference>
<sequence length="684" mass="73795">MLAKRTDNRTFHLGRCMFRNERFTRLEPLLSNAGDGWVAVTDRRRTFPDAGSVFTLDRPAVGSSEGSLWLFRCEPNGRGGEDRFVAVDLHEPKEILDFGFADAETARRAVVERGLDLPHTPTREVVVVFAVDRAVRLELARSEIDGLWRPAADVALETLEVHRFDPARHRGARIGRRAFLLPAAEFEAPSGTIDWSLDLVFLPKVLRRIRRTIPLQSGGELATISLRTIERLVTALRDGEMLAGDPHSNEAMLARLRDATPVLSASLTAATELGDTLLQLPAVQTRLQEEIAALHARTVADLRRELQPMVRAEIEVEEAAARAVLRDLEEQVAAAAARRDESRRELAELSREREEHRTGLAGDVEALLTTVARTADAFRQTTDVAVRFGIADAAAEAAAPWSVPAMETGEDLEATNLAAALTARERSAGFRQGALVELDAVARSGGIPVLFGEEAERFIEAYAACVSGGLARRMALDPATLGLDDLWRQSVGGGPTVLARAWSSAVRNPQRVELVVLDDLDAALECLWLPRLVARLSSPHRPSNLLVLATLMESGPERGPSLEVLRSAVPILAGAEAGAAAAAVASNPPAPTRLVFVAPPPVDPASLQRLAVDLVQSPGIDPATAVRAAALLRSALPTMGADAAFAFARDAAIQIRARTHADPGGSALERSFARLARRNSSPRT</sequence>
<name>A0A089QEW0_9HYPH</name>
<keyword evidence="4" id="KW-1185">Reference proteome</keyword>
<keyword evidence="1" id="KW-0175">Coiled coil</keyword>
<dbReference type="STRING" id="693986.MOC_5384"/>
<evidence type="ECO:0000313" key="4">
    <source>
        <dbReference type="Proteomes" id="UP000029492"/>
    </source>
</evidence>
<gene>
    <name evidence="3" type="ORF">MOC_5384</name>
</gene>
<proteinExistence type="predicted"/>
<dbReference type="KEGG" id="mor:MOC_5384"/>
<dbReference type="HOGENOM" id="CLU_402150_0_0_5"/>
<feature type="region of interest" description="Disordered" evidence="2">
    <location>
        <begin position="659"/>
        <end position="684"/>
    </location>
</feature>
<evidence type="ECO:0000313" key="3">
    <source>
        <dbReference type="EMBL" id="AIQ93139.1"/>
    </source>
</evidence>
<reference evidence="3 4" key="1">
    <citation type="journal article" date="2014" name="PLoS ONE">
        <title>Genome Information of Methylobacterium oryzae, a Plant-Probiotic Methylotroph in the Phyllosphere.</title>
        <authorList>
            <person name="Kwak M.J."/>
            <person name="Jeong H."/>
            <person name="Madhaiyan M."/>
            <person name="Lee Y."/>
            <person name="Sa T.M."/>
            <person name="Oh T.K."/>
            <person name="Kim J.F."/>
        </authorList>
    </citation>
    <scope>NUCLEOTIDE SEQUENCE [LARGE SCALE GENOMIC DNA]</scope>
    <source>
        <strain evidence="3 4">CBMB20</strain>
    </source>
</reference>
<organism evidence="3 4">
    <name type="scientific">Methylobacterium oryzae CBMB20</name>
    <dbReference type="NCBI Taxonomy" id="693986"/>
    <lineage>
        <taxon>Bacteria</taxon>
        <taxon>Pseudomonadati</taxon>
        <taxon>Pseudomonadota</taxon>
        <taxon>Alphaproteobacteria</taxon>
        <taxon>Hyphomicrobiales</taxon>
        <taxon>Methylobacteriaceae</taxon>
        <taxon>Methylobacterium</taxon>
    </lineage>
</organism>
<dbReference type="Proteomes" id="UP000029492">
    <property type="component" value="Chromosome"/>
</dbReference>
<evidence type="ECO:0000256" key="1">
    <source>
        <dbReference type="SAM" id="Coils"/>
    </source>
</evidence>